<feature type="transmembrane region" description="Helical" evidence="8">
    <location>
        <begin position="242"/>
        <end position="262"/>
    </location>
</feature>
<organism evidence="12 13">
    <name type="scientific">Ruegeria atlantica</name>
    <dbReference type="NCBI Taxonomy" id="81569"/>
    <lineage>
        <taxon>Bacteria</taxon>
        <taxon>Pseudomonadati</taxon>
        <taxon>Pseudomonadota</taxon>
        <taxon>Alphaproteobacteria</taxon>
        <taxon>Rhodobacterales</taxon>
        <taxon>Roseobacteraceae</taxon>
        <taxon>Ruegeria</taxon>
    </lineage>
</organism>
<proteinExistence type="inferred from homology"/>
<dbReference type="Proteomes" id="UP000050783">
    <property type="component" value="Unassembled WGS sequence"/>
</dbReference>
<feature type="chain" id="PRO_5006061379" evidence="9">
    <location>
        <begin position="32"/>
        <end position="663"/>
    </location>
</feature>
<dbReference type="GO" id="GO:0005886">
    <property type="term" value="C:plasma membrane"/>
    <property type="evidence" value="ECO:0007669"/>
    <property type="project" value="UniProtKB-SubCell"/>
</dbReference>
<dbReference type="PANTHER" id="PTHR30566:SF5">
    <property type="entry name" value="MECHANOSENSITIVE ION CHANNEL PROTEIN 1, MITOCHONDRIAL-RELATED"/>
    <property type="match status" value="1"/>
</dbReference>
<keyword evidence="4 8" id="KW-0812">Transmembrane</keyword>
<feature type="transmembrane region" description="Helical" evidence="8">
    <location>
        <begin position="383"/>
        <end position="401"/>
    </location>
</feature>
<dbReference type="EMBL" id="CYPU01000011">
    <property type="protein sequence ID" value="CUH46480.1"/>
    <property type="molecule type" value="Genomic_DNA"/>
</dbReference>
<evidence type="ECO:0000256" key="1">
    <source>
        <dbReference type="ARBA" id="ARBA00004651"/>
    </source>
</evidence>
<protein>
    <submittedName>
        <fullName evidence="12">MscS family inner membrane protein YnaI</fullName>
    </submittedName>
</protein>
<feature type="transmembrane region" description="Helical" evidence="8">
    <location>
        <begin position="358"/>
        <end position="377"/>
    </location>
</feature>
<evidence type="ECO:0000256" key="6">
    <source>
        <dbReference type="ARBA" id="ARBA00023136"/>
    </source>
</evidence>
<dbReference type="Gene3D" id="3.30.70.100">
    <property type="match status" value="1"/>
</dbReference>
<feature type="region of interest" description="Disordered" evidence="7">
    <location>
        <begin position="615"/>
        <end position="663"/>
    </location>
</feature>
<dbReference type="Pfam" id="PF00924">
    <property type="entry name" value="MS_channel_2nd"/>
    <property type="match status" value="1"/>
</dbReference>
<dbReference type="InterPro" id="IPR023408">
    <property type="entry name" value="MscS_beta-dom_sf"/>
</dbReference>
<evidence type="ECO:0000313" key="12">
    <source>
        <dbReference type="EMBL" id="CUH46480.1"/>
    </source>
</evidence>
<dbReference type="SUPFAM" id="SSF82861">
    <property type="entry name" value="Mechanosensitive channel protein MscS (YggB), transmembrane region"/>
    <property type="match status" value="1"/>
</dbReference>
<evidence type="ECO:0000256" key="8">
    <source>
        <dbReference type="SAM" id="Phobius"/>
    </source>
</evidence>
<dbReference type="Gene3D" id="1.10.287.1260">
    <property type="match status" value="1"/>
</dbReference>
<dbReference type="InterPro" id="IPR006685">
    <property type="entry name" value="MscS_channel_2nd"/>
</dbReference>
<dbReference type="PANTHER" id="PTHR30566">
    <property type="entry name" value="YNAI-RELATED MECHANOSENSITIVE ION CHANNEL"/>
    <property type="match status" value="1"/>
</dbReference>
<comment type="subcellular location">
    <subcellularLocation>
        <location evidence="1">Cell membrane</location>
        <topology evidence="1">Multi-pass membrane protein</topology>
    </subcellularLocation>
</comment>
<keyword evidence="6 8" id="KW-0472">Membrane</keyword>
<keyword evidence="5 8" id="KW-1133">Transmembrane helix</keyword>
<evidence type="ECO:0000256" key="7">
    <source>
        <dbReference type="SAM" id="MobiDB-lite"/>
    </source>
</evidence>
<dbReference type="SUPFAM" id="SSF50182">
    <property type="entry name" value="Sm-like ribonucleoproteins"/>
    <property type="match status" value="1"/>
</dbReference>
<name>A0A0P1EAR2_9RHOB</name>
<dbReference type="InterPro" id="IPR049278">
    <property type="entry name" value="MS_channel_C"/>
</dbReference>
<feature type="domain" description="Mechanosensitive ion channel MscS C-terminal" evidence="11">
    <location>
        <begin position="480"/>
        <end position="560"/>
    </location>
</feature>
<feature type="domain" description="Mechanosensitive ion channel MscS" evidence="10">
    <location>
        <begin position="405"/>
        <end position="469"/>
    </location>
</feature>
<keyword evidence="3" id="KW-1003">Cell membrane</keyword>
<feature type="signal peptide" evidence="9">
    <location>
        <begin position="1"/>
        <end position="31"/>
    </location>
</feature>
<sequence>MSVWRKEEDMAFFRFLLVALVSLFCASQVSAQEANQGSVASELDSMLEKIETAEINPIRTESPRNTLQSLYQLRDDLETSLGAYWQQQNTSNAAQITLAIGQIRALIDLSQLPLASRRETGSQTALYLLDILGRVKAIDAAVLPGPDDLDDQPTTGFRLPGTPLRIVEIVEGNRAGEYLFSADTVRSAPRFYAGLRTLPLRSSLPITSWDDTSRQLAGPWIPNAGVAKLPNFMKRSILDTPIWKILLVILLSIASGVVLRVWHRLLVEWLTDDPVKIVRLRILSPIGIMIALLWLQHVFSFQVNTTGRFFDLTESCLVVVFYIAATGAFWTMSRAFFETVIVDPRRTNQSLDDSFIRLVGQIIGFIGGVLILGYGAHELGVPVLSMIAGFGIGGIAVALAVRPTLENLIGGFILFIDKPVRVGDYCTFGDQSGTVENIGVRSTQLRAIDRTQISIPNAQFADMQIVNWAKCDTMLINETLGLRFETDAEQMRYVLAKIREMLHSHPRIEAETIRVRFIGFGESSKNVNLRIYAKTREWNDFYSIREDILLRIDDIVEASGTGFAFPSQTLYWSRDPGLDTERTEQAHQEVATWRRQRQLPFPRFSGTALEALSGKLKYPPPGSPDYFATDEELAEGGETLSADEPQDPVSERNLDEKPGKSGD</sequence>
<dbReference type="InterPro" id="IPR010920">
    <property type="entry name" value="LSM_dom_sf"/>
</dbReference>
<keyword evidence="9" id="KW-0732">Signal</keyword>
<evidence type="ECO:0000256" key="4">
    <source>
        <dbReference type="ARBA" id="ARBA00022692"/>
    </source>
</evidence>
<dbReference type="InterPro" id="IPR011066">
    <property type="entry name" value="MscS_channel_C_sf"/>
</dbReference>
<evidence type="ECO:0000256" key="9">
    <source>
        <dbReference type="SAM" id="SignalP"/>
    </source>
</evidence>
<feature type="transmembrane region" description="Helical" evidence="8">
    <location>
        <begin position="319"/>
        <end position="337"/>
    </location>
</feature>
<evidence type="ECO:0000313" key="13">
    <source>
        <dbReference type="Proteomes" id="UP000050783"/>
    </source>
</evidence>
<dbReference type="SUPFAM" id="SSF82689">
    <property type="entry name" value="Mechanosensitive channel protein MscS (YggB), C-terminal domain"/>
    <property type="match status" value="1"/>
</dbReference>
<evidence type="ECO:0000259" key="11">
    <source>
        <dbReference type="Pfam" id="PF21082"/>
    </source>
</evidence>
<evidence type="ECO:0000256" key="5">
    <source>
        <dbReference type="ARBA" id="ARBA00022989"/>
    </source>
</evidence>
<feature type="compositionally biased region" description="Basic and acidic residues" evidence="7">
    <location>
        <begin position="649"/>
        <end position="663"/>
    </location>
</feature>
<reference evidence="12 13" key="1">
    <citation type="submission" date="2015-09" db="EMBL/GenBank/DDBJ databases">
        <authorList>
            <consortium name="Swine Surveillance"/>
        </authorList>
    </citation>
    <scope>NUCLEOTIDE SEQUENCE [LARGE SCALE GENOMIC DNA]</scope>
    <source>
        <strain evidence="12 13">CECT 4292</strain>
    </source>
</reference>
<dbReference type="Pfam" id="PF21082">
    <property type="entry name" value="MS_channel_3rd"/>
    <property type="match status" value="1"/>
</dbReference>
<dbReference type="Gene3D" id="2.30.30.60">
    <property type="match status" value="1"/>
</dbReference>
<evidence type="ECO:0000256" key="2">
    <source>
        <dbReference type="ARBA" id="ARBA00008017"/>
    </source>
</evidence>
<gene>
    <name evidence="12" type="primary">ynaI</name>
    <name evidence="12" type="ORF">RUA4292_00646</name>
</gene>
<evidence type="ECO:0000256" key="3">
    <source>
        <dbReference type="ARBA" id="ARBA00022475"/>
    </source>
</evidence>
<feature type="transmembrane region" description="Helical" evidence="8">
    <location>
        <begin position="282"/>
        <end position="299"/>
    </location>
</feature>
<dbReference type="InterPro" id="IPR011014">
    <property type="entry name" value="MscS_channel_TM-2"/>
</dbReference>
<comment type="similarity">
    <text evidence="2">Belongs to the MscS (TC 1.A.23) family.</text>
</comment>
<dbReference type="InterPro" id="IPR006686">
    <property type="entry name" value="MscS_channel_CS"/>
</dbReference>
<evidence type="ECO:0000259" key="10">
    <source>
        <dbReference type="Pfam" id="PF00924"/>
    </source>
</evidence>
<accession>A0A0P1EAR2</accession>
<dbReference type="GO" id="GO:0008381">
    <property type="term" value="F:mechanosensitive monoatomic ion channel activity"/>
    <property type="evidence" value="ECO:0007669"/>
    <property type="project" value="UniProtKB-ARBA"/>
</dbReference>
<dbReference type="AlphaFoldDB" id="A0A0P1EAR2"/>
<dbReference type="PROSITE" id="PS01246">
    <property type="entry name" value="UPF0003"/>
    <property type="match status" value="1"/>
</dbReference>